<protein>
    <submittedName>
        <fullName evidence="1">Uncharacterized protein</fullName>
    </submittedName>
</protein>
<dbReference type="RefSeq" id="WP_190878832.1">
    <property type="nucleotide sequence ID" value="NZ_JACJSK010000018.1"/>
</dbReference>
<organism evidence="1 2">
    <name type="scientific">Planktothricoides raciborskii FACHB-1370</name>
    <dbReference type="NCBI Taxonomy" id="2949576"/>
    <lineage>
        <taxon>Bacteria</taxon>
        <taxon>Bacillati</taxon>
        <taxon>Cyanobacteriota</taxon>
        <taxon>Cyanophyceae</taxon>
        <taxon>Oscillatoriophycideae</taxon>
        <taxon>Oscillatoriales</taxon>
        <taxon>Oscillatoriaceae</taxon>
        <taxon>Planktothricoides</taxon>
    </lineage>
</organism>
<proteinExistence type="predicted"/>
<keyword evidence="2" id="KW-1185">Reference proteome</keyword>
<dbReference type="EMBL" id="JACJSK010000018">
    <property type="protein sequence ID" value="MBD2544997.1"/>
    <property type="molecule type" value="Genomic_DNA"/>
</dbReference>
<evidence type="ECO:0000313" key="1">
    <source>
        <dbReference type="EMBL" id="MBD2544997.1"/>
    </source>
</evidence>
<gene>
    <name evidence="1" type="ORF">H6G72_14375</name>
</gene>
<name>A0ABR8EHH2_9CYAN</name>
<comment type="caution">
    <text evidence="1">The sequence shown here is derived from an EMBL/GenBank/DDBJ whole genome shotgun (WGS) entry which is preliminary data.</text>
</comment>
<sequence length="82" mass="9539">MGNLMMEAISFEATIENGMIGIPSQYLAQLQPRLKVIVLPEKLEETAAEIKRKDEFLAKVAQHRFVLPPDYCFKREELYKRI</sequence>
<dbReference type="Proteomes" id="UP000641954">
    <property type="component" value="Unassembled WGS sequence"/>
</dbReference>
<accession>A0ABR8EHH2</accession>
<reference evidence="1 2" key="1">
    <citation type="journal article" date="2020" name="ISME J.">
        <title>Comparative genomics reveals insights into cyanobacterial evolution and habitat adaptation.</title>
        <authorList>
            <person name="Chen M.Y."/>
            <person name="Teng W.K."/>
            <person name="Zhao L."/>
            <person name="Hu C.X."/>
            <person name="Zhou Y.K."/>
            <person name="Han B.P."/>
            <person name="Song L.R."/>
            <person name="Shu W.S."/>
        </authorList>
    </citation>
    <scope>NUCLEOTIDE SEQUENCE [LARGE SCALE GENOMIC DNA]</scope>
    <source>
        <strain evidence="1 2">FACHB-1370</strain>
    </source>
</reference>
<evidence type="ECO:0000313" key="2">
    <source>
        <dbReference type="Proteomes" id="UP000641954"/>
    </source>
</evidence>